<keyword evidence="2" id="KW-0732">Signal</keyword>
<dbReference type="PANTHER" id="PTHR35465">
    <property type="entry name" value="CAVEOLIN-1 PROTEIN"/>
    <property type="match status" value="1"/>
</dbReference>
<accession>A0A4P9Y3N2</accession>
<feature type="signal peptide" evidence="2">
    <location>
        <begin position="1"/>
        <end position="18"/>
    </location>
</feature>
<name>A0A4P9Y3N2_9FUNG</name>
<reference evidence="4" key="1">
    <citation type="journal article" date="2018" name="Nat. Microbiol.">
        <title>Leveraging single-cell genomics to expand the fungal tree of life.</title>
        <authorList>
            <person name="Ahrendt S.R."/>
            <person name="Quandt C.A."/>
            <person name="Ciobanu D."/>
            <person name="Clum A."/>
            <person name="Salamov A."/>
            <person name="Andreopoulos B."/>
            <person name="Cheng J.F."/>
            <person name="Woyke T."/>
            <person name="Pelin A."/>
            <person name="Henrissat B."/>
            <person name="Reynolds N.K."/>
            <person name="Benny G.L."/>
            <person name="Smith M.E."/>
            <person name="James T.Y."/>
            <person name="Grigoriev I.V."/>
        </authorList>
    </citation>
    <scope>NUCLEOTIDE SEQUENCE [LARGE SCALE GENOMIC DNA]</scope>
</reference>
<dbReference type="PANTHER" id="PTHR35465:SF1">
    <property type="entry name" value="PHOSPHATIDYLINOSITOL-GLYCAN BIOSYNTHESIS CLASS X PROTEIN"/>
    <property type="match status" value="1"/>
</dbReference>
<evidence type="ECO:0000256" key="2">
    <source>
        <dbReference type="SAM" id="SignalP"/>
    </source>
</evidence>
<protein>
    <submittedName>
        <fullName evidence="3">Uncharacterized protein</fullName>
    </submittedName>
</protein>
<dbReference type="EMBL" id="KZ987997">
    <property type="protein sequence ID" value="RKP13536.1"/>
    <property type="molecule type" value="Genomic_DNA"/>
</dbReference>
<gene>
    <name evidence="3" type="ORF">BJ684DRAFT_19984</name>
</gene>
<keyword evidence="1" id="KW-0812">Transmembrane</keyword>
<proteinExistence type="predicted"/>
<evidence type="ECO:0000256" key="1">
    <source>
        <dbReference type="SAM" id="Phobius"/>
    </source>
</evidence>
<dbReference type="Proteomes" id="UP000267251">
    <property type="component" value="Unassembled WGS sequence"/>
</dbReference>
<keyword evidence="4" id="KW-1185">Reference proteome</keyword>
<dbReference type="OrthoDB" id="3360032at2759"/>
<feature type="chain" id="PRO_5020544690" evidence="2">
    <location>
        <begin position="19"/>
        <end position="203"/>
    </location>
</feature>
<feature type="transmembrane region" description="Helical" evidence="1">
    <location>
        <begin position="164"/>
        <end position="184"/>
    </location>
</feature>
<evidence type="ECO:0000313" key="4">
    <source>
        <dbReference type="Proteomes" id="UP000267251"/>
    </source>
</evidence>
<sequence>MHLIPILLALFLLPGTWANTEKVIFHAGSSSHDVPMSHYTSKTPLPTHPTILTLGTSGLVSLPPQVLSTSPYQVVARWFAIRGLDPEATYEARVSYPASSPTDFTLHALPASDKDSSNHWLYLEAIHTGVRPPVGIIPSDNHTASVLFTLAVEKLILYHSIPRMALSLTMTLIPCLLLTFFFAIPALTRLLSRWVPSTAYHLE</sequence>
<keyword evidence="1" id="KW-0472">Membrane</keyword>
<evidence type="ECO:0000313" key="3">
    <source>
        <dbReference type="EMBL" id="RKP13536.1"/>
    </source>
</evidence>
<dbReference type="AlphaFoldDB" id="A0A4P9Y3N2"/>
<keyword evidence="1" id="KW-1133">Transmembrane helix</keyword>
<organism evidence="3 4">
    <name type="scientific">Piptocephalis cylindrospora</name>
    <dbReference type="NCBI Taxonomy" id="1907219"/>
    <lineage>
        <taxon>Eukaryota</taxon>
        <taxon>Fungi</taxon>
        <taxon>Fungi incertae sedis</taxon>
        <taxon>Zoopagomycota</taxon>
        <taxon>Zoopagomycotina</taxon>
        <taxon>Zoopagomycetes</taxon>
        <taxon>Zoopagales</taxon>
        <taxon>Piptocephalidaceae</taxon>
        <taxon>Piptocephalis</taxon>
    </lineage>
</organism>